<dbReference type="SUPFAM" id="SSF52047">
    <property type="entry name" value="RNI-like"/>
    <property type="match status" value="1"/>
</dbReference>
<evidence type="ECO:0000256" key="2">
    <source>
        <dbReference type="ARBA" id="ARBA00022737"/>
    </source>
</evidence>
<organism evidence="6 7">
    <name type="scientific">Lymnaea stagnalis</name>
    <name type="common">Great pond snail</name>
    <name type="synonym">Helix stagnalis</name>
    <dbReference type="NCBI Taxonomy" id="6523"/>
    <lineage>
        <taxon>Eukaryota</taxon>
        <taxon>Metazoa</taxon>
        <taxon>Spiralia</taxon>
        <taxon>Lophotrochozoa</taxon>
        <taxon>Mollusca</taxon>
        <taxon>Gastropoda</taxon>
        <taxon>Heterobranchia</taxon>
        <taxon>Euthyneura</taxon>
        <taxon>Panpulmonata</taxon>
        <taxon>Hygrophila</taxon>
        <taxon>Lymnaeoidea</taxon>
        <taxon>Lymnaeidae</taxon>
        <taxon>Lymnaea</taxon>
    </lineage>
</organism>
<feature type="coiled-coil region" evidence="4">
    <location>
        <begin position="569"/>
        <end position="603"/>
    </location>
</feature>
<dbReference type="Gene3D" id="3.80.10.10">
    <property type="entry name" value="Ribonuclease Inhibitor"/>
    <property type="match status" value="1"/>
</dbReference>
<protein>
    <recommendedName>
        <fullName evidence="8">Protein phosphatase 1 regulatory subunit 37</fullName>
    </recommendedName>
</protein>
<feature type="region of interest" description="Disordered" evidence="5">
    <location>
        <begin position="799"/>
        <end position="822"/>
    </location>
</feature>
<keyword evidence="4" id="KW-0175">Coiled coil</keyword>
<dbReference type="PANTHER" id="PTHR24112">
    <property type="entry name" value="LEUCINE-RICH REPEAT, ISOFORM F-RELATED"/>
    <property type="match status" value="1"/>
</dbReference>
<evidence type="ECO:0000256" key="5">
    <source>
        <dbReference type="SAM" id="MobiDB-lite"/>
    </source>
</evidence>
<dbReference type="InterPro" id="IPR001611">
    <property type="entry name" value="Leu-rich_rpt"/>
</dbReference>
<gene>
    <name evidence="6" type="ORF">GSLYS_00001298001</name>
</gene>
<dbReference type="InterPro" id="IPR032675">
    <property type="entry name" value="LRR_dom_sf"/>
</dbReference>
<feature type="compositionally biased region" description="Low complexity" evidence="5">
    <location>
        <begin position="799"/>
        <end position="814"/>
    </location>
</feature>
<evidence type="ECO:0000256" key="1">
    <source>
        <dbReference type="ARBA" id="ARBA00022614"/>
    </source>
</evidence>
<feature type="region of interest" description="Disordered" evidence="5">
    <location>
        <begin position="764"/>
        <end position="787"/>
    </location>
</feature>
<keyword evidence="1" id="KW-0433">Leucine-rich repeat</keyword>
<evidence type="ECO:0008006" key="8">
    <source>
        <dbReference type="Google" id="ProtNLM"/>
    </source>
</evidence>
<feature type="compositionally biased region" description="Low complexity" evidence="5">
    <location>
        <begin position="768"/>
        <end position="783"/>
    </location>
</feature>
<feature type="compositionally biased region" description="Low complexity" evidence="5">
    <location>
        <begin position="1034"/>
        <end position="1048"/>
    </location>
</feature>
<feature type="region of interest" description="Disordered" evidence="5">
    <location>
        <begin position="1025"/>
        <end position="1048"/>
    </location>
</feature>
<evidence type="ECO:0000313" key="6">
    <source>
        <dbReference type="EMBL" id="CAL1527121.1"/>
    </source>
</evidence>
<dbReference type="Pfam" id="PF13516">
    <property type="entry name" value="LRR_6"/>
    <property type="match status" value="2"/>
</dbReference>
<dbReference type="Proteomes" id="UP001497497">
    <property type="component" value="Unassembled WGS sequence"/>
</dbReference>
<dbReference type="EMBL" id="CAXITT010000012">
    <property type="protein sequence ID" value="CAL1527121.1"/>
    <property type="molecule type" value="Genomic_DNA"/>
</dbReference>
<evidence type="ECO:0000313" key="7">
    <source>
        <dbReference type="Proteomes" id="UP001497497"/>
    </source>
</evidence>
<evidence type="ECO:0000256" key="3">
    <source>
        <dbReference type="ARBA" id="ARBA00038315"/>
    </source>
</evidence>
<keyword evidence="2" id="KW-0677">Repeat</keyword>
<name>A0AAV2H182_LYMST</name>
<dbReference type="InterPro" id="IPR051279">
    <property type="entry name" value="PP1-Reg/Actin-Interact_Protein"/>
</dbReference>
<proteinExistence type="inferred from homology"/>
<reference evidence="6 7" key="1">
    <citation type="submission" date="2024-04" db="EMBL/GenBank/DDBJ databases">
        <authorList>
            <consortium name="Genoscope - CEA"/>
            <person name="William W."/>
        </authorList>
    </citation>
    <scope>NUCLEOTIDE SEQUENCE [LARGE SCALE GENOMIC DNA]</scope>
</reference>
<accession>A0AAV2H182</accession>
<comment type="caution">
    <text evidence="6">The sequence shown here is derived from an EMBL/GenBank/DDBJ whole genome shotgun (WGS) entry which is preliminary data.</text>
</comment>
<dbReference type="PANTHER" id="PTHR24112:SF9">
    <property type="entry name" value="PROTEIN PHOSPHATASE 1 REGULATORY SUBUNIT 37"/>
    <property type="match status" value="1"/>
</dbReference>
<sequence>MMAEIMNETVGKDPLQDVFIAKTLSQRITADDSGVSGRIVNNTNGDETNINKRFQNSKNLDNNHGFDNGVITQSPVWDESKGDRVHILTPDTVIWNNSCEDSGLSLTDHFPFNDSEPNIDSVNGVVRTENTQDERASSTTNVSPKAALRSEGQLNKKEKKGISFPKDTFISGYFEPPDPWKNAIPWTPEELINAYKRSCEIHGSKPINKILQQLQALSASGKREELFSLKGEKLDQKQCECIEEIFRRVQFKILDFEACHLDDECATALFDMVEYYESACQLNISCNKNIQARGWQACSRLVRRTPSLTCLDLRNCDLNERIIPIFGRALKLGCHLTILHLESVSLSGRPLVILVAALKMNEILQELFLADNKLMPTDGVQLGNLLRYNHKLCLLDLRNNHLQDVGTSHLCDGLMEQNSDRGLRTLVLWNNQINYQAMPALGRAIAASECLETLNIGHNAITNEGVHLMKDGLLKTNSLLRLGLQGTKISDEGAVALAEYIADSTILLRIDLRENDIKTGGLMALSHAMRVNFSVTRIDLDKEAKKESVMKDYAEQQSRLLRDILTWQERNIQTAKDREEQERKKLEERAAAAAATRQEAMDHSQEIEDNIINESFTVIEEEEAQDKDAVEEKYKKEAANTKLKDVGNIDEVDWSTVEPEDQPPPIKEAVIEKPHCRPSQLFPYKHLHPQETLDSPLATTNENPLMAVVTSSVSVPQTSPLLHRGEKNLLSSIVGASPPEMILSPQYFPKQIARKIFSVSRVDEDPSWPRLSTSPTPSSTMATGFDPLNISQVPLTASSISQKPSVKSSHPPSSLAQPPPSFPILVPTPGSSISQHSKICEPSASPNSSLLQDLAEHSLKLIVSPDVDSHVNLMAKDSFKKVEDPVATGTLGSVTDSLQSKVGSTRDDTYLTSSSHYDSNNCDTRQSSIPAQGKTPLGEDGVASKFLPADKPVGGTSFDSKIVSTVGNTELISCIHESNDLTDSFQLSHVQTVEHNQNLSCDHLDDNVFEGSPEPEVIDSGILKASPLKNQPTGSLDGDPPDLSSLSSQVESVGDSVMSGIQQAAFLCHGAGDVILQTKENLERELLQQSTVMTADVPKVLNHGSPLLTAAMSEESPLGSFTLDQLNTSNSNNLPSLVSHSSEGNQQSLFLDHSITHVSMSKGMDYKDFVNFNNEPCRDNQFQGIPLDRPSSSSEPFRISDSTIKKVNNKETHRGCNVVDSDLENGELSLDDEAWLAVGVENDGNEADIQDTSSKQPDFFTSLSLNGFTQELASALTTLDGTGGYYEEDADLRPHDEFERELDAMLAVVQGDLHWSLKGSIDNH</sequence>
<dbReference type="SMART" id="SM00368">
    <property type="entry name" value="LRR_RI"/>
    <property type="match status" value="7"/>
</dbReference>
<evidence type="ECO:0000256" key="4">
    <source>
        <dbReference type="SAM" id="Coils"/>
    </source>
</evidence>
<keyword evidence="7" id="KW-1185">Reference proteome</keyword>
<dbReference type="CDD" id="cd00116">
    <property type="entry name" value="LRR_RI"/>
    <property type="match status" value="1"/>
</dbReference>
<comment type="similarity">
    <text evidence="3">Belongs to the PPP1R37 family.</text>
</comment>